<proteinExistence type="predicted"/>
<reference evidence="4" key="1">
    <citation type="submission" date="2020-05" db="EMBL/GenBank/DDBJ databases">
        <authorList>
            <person name="Chiriac C."/>
            <person name="Salcher M."/>
            <person name="Ghai R."/>
            <person name="Kavagutti S V."/>
        </authorList>
    </citation>
    <scope>NUCLEOTIDE SEQUENCE</scope>
</reference>
<evidence type="ECO:0000256" key="1">
    <source>
        <dbReference type="SAM" id="MobiDB-lite"/>
    </source>
</evidence>
<evidence type="ECO:0000313" key="4">
    <source>
        <dbReference type="EMBL" id="CAB4828341.1"/>
    </source>
</evidence>
<feature type="compositionally biased region" description="Basic and acidic residues" evidence="1">
    <location>
        <begin position="91"/>
        <end position="103"/>
    </location>
</feature>
<gene>
    <name evidence="3" type="ORF">UFOPK2731_01032</name>
    <name evidence="4" type="ORF">UFOPK3161_01080</name>
    <name evidence="2" type="ORF">UFOPK3962_01070</name>
    <name evidence="5" type="ORF">UFOPK4427_01037</name>
</gene>
<evidence type="ECO:0000313" key="2">
    <source>
        <dbReference type="EMBL" id="CAB4341954.1"/>
    </source>
</evidence>
<dbReference type="EMBL" id="CAFABC010000034">
    <property type="protein sequence ID" value="CAB4828341.1"/>
    <property type="molecule type" value="Genomic_DNA"/>
</dbReference>
<organism evidence="4">
    <name type="scientific">freshwater metagenome</name>
    <dbReference type="NCBI Taxonomy" id="449393"/>
    <lineage>
        <taxon>unclassified sequences</taxon>
        <taxon>metagenomes</taxon>
        <taxon>ecological metagenomes</taxon>
    </lineage>
</organism>
<dbReference type="EMBL" id="CAEZYO010000032">
    <property type="protein sequence ID" value="CAB4733968.1"/>
    <property type="molecule type" value="Genomic_DNA"/>
</dbReference>
<protein>
    <submittedName>
        <fullName evidence="4">Unannotated protein</fullName>
    </submittedName>
</protein>
<name>A0A6J7A6E2_9ZZZZ</name>
<dbReference type="EMBL" id="CAESAH010000035">
    <property type="protein sequence ID" value="CAB4341954.1"/>
    <property type="molecule type" value="Genomic_DNA"/>
</dbReference>
<evidence type="ECO:0000313" key="5">
    <source>
        <dbReference type="EMBL" id="CAB5150105.1"/>
    </source>
</evidence>
<sequence length="103" mass="12170">MSPRKNYPKGKRPKTDDRDISTSNQTIEEHHEGMYVVRKLTGSSSTKPYRCPGCDQMIPMATPHTVAWLEDDEESRRHWHNACWSKKDKRRPNTERTRNAPRY</sequence>
<feature type="region of interest" description="Disordered" evidence="1">
    <location>
        <begin position="80"/>
        <end position="103"/>
    </location>
</feature>
<feature type="compositionally biased region" description="Basic residues" evidence="1">
    <location>
        <begin position="1"/>
        <end position="12"/>
    </location>
</feature>
<feature type="region of interest" description="Disordered" evidence="1">
    <location>
        <begin position="1"/>
        <end position="30"/>
    </location>
</feature>
<dbReference type="AlphaFoldDB" id="A0A6J7A6E2"/>
<dbReference type="EMBL" id="CAFBRY010000033">
    <property type="protein sequence ID" value="CAB5150105.1"/>
    <property type="molecule type" value="Genomic_DNA"/>
</dbReference>
<accession>A0A6J7A6E2</accession>
<evidence type="ECO:0000313" key="3">
    <source>
        <dbReference type="EMBL" id="CAB4733968.1"/>
    </source>
</evidence>